<dbReference type="AlphaFoldDB" id="K0RFE4"/>
<dbReference type="EMBL" id="AGNL01048650">
    <property type="protein sequence ID" value="EJK45257.1"/>
    <property type="molecule type" value="Genomic_DNA"/>
</dbReference>
<evidence type="ECO:0000256" key="1">
    <source>
        <dbReference type="SAM" id="MobiDB-lite"/>
    </source>
</evidence>
<organism evidence="2 3">
    <name type="scientific">Thalassiosira oceanica</name>
    <name type="common">Marine diatom</name>
    <dbReference type="NCBI Taxonomy" id="159749"/>
    <lineage>
        <taxon>Eukaryota</taxon>
        <taxon>Sar</taxon>
        <taxon>Stramenopiles</taxon>
        <taxon>Ochrophyta</taxon>
        <taxon>Bacillariophyta</taxon>
        <taxon>Coscinodiscophyceae</taxon>
        <taxon>Thalassiosirophycidae</taxon>
        <taxon>Thalassiosirales</taxon>
        <taxon>Thalassiosiraceae</taxon>
        <taxon>Thalassiosira</taxon>
    </lineage>
</organism>
<gene>
    <name evidence="2" type="ORF">THAOC_36132</name>
</gene>
<comment type="caution">
    <text evidence="2">The sequence shown here is derived from an EMBL/GenBank/DDBJ whole genome shotgun (WGS) entry which is preliminary data.</text>
</comment>
<feature type="region of interest" description="Disordered" evidence="1">
    <location>
        <begin position="18"/>
        <end position="53"/>
    </location>
</feature>
<keyword evidence="3" id="KW-1185">Reference proteome</keyword>
<feature type="compositionally biased region" description="Acidic residues" evidence="1">
    <location>
        <begin position="25"/>
        <end position="49"/>
    </location>
</feature>
<reference evidence="2 3" key="1">
    <citation type="journal article" date="2012" name="Genome Biol.">
        <title>Genome and low-iron response of an oceanic diatom adapted to chronic iron limitation.</title>
        <authorList>
            <person name="Lommer M."/>
            <person name="Specht M."/>
            <person name="Roy A.S."/>
            <person name="Kraemer L."/>
            <person name="Andreson R."/>
            <person name="Gutowska M.A."/>
            <person name="Wolf J."/>
            <person name="Bergner S.V."/>
            <person name="Schilhabel M.B."/>
            <person name="Klostermeier U.C."/>
            <person name="Beiko R.G."/>
            <person name="Rosenstiel P."/>
            <person name="Hippler M."/>
            <person name="Laroche J."/>
        </authorList>
    </citation>
    <scope>NUCLEOTIDE SEQUENCE [LARGE SCALE GENOMIC DNA]</scope>
    <source>
        <strain evidence="2 3">CCMP1005</strain>
    </source>
</reference>
<dbReference type="Proteomes" id="UP000266841">
    <property type="component" value="Unassembled WGS sequence"/>
</dbReference>
<proteinExistence type="predicted"/>
<sequence>MHRKARFKGGAAVVIGVAEGTMPVDVEDDDEEDDDEEDDDEDDDYDEVPSLDWPTMLYKLPENNITQVWRVTGACQGTRHRAMLAHRKSHGHSKMY</sequence>
<protein>
    <submittedName>
        <fullName evidence="2">Uncharacterized protein</fullName>
    </submittedName>
</protein>
<evidence type="ECO:0000313" key="3">
    <source>
        <dbReference type="Proteomes" id="UP000266841"/>
    </source>
</evidence>
<accession>K0RFE4</accession>
<name>K0RFE4_THAOC</name>
<evidence type="ECO:0000313" key="2">
    <source>
        <dbReference type="EMBL" id="EJK45257.1"/>
    </source>
</evidence>